<sequence>MNGRHRRNASFSWSNSILSSFPSMSRQDSVVSMTPSVISIEVQTDEKGHEMAERDVETISSHRKGDDQLSVIAEDDERKISVISQYSIYPQAAVRQESNMHSTIEEVNVEKETFEVIDGIQ</sequence>
<dbReference type="Proteomes" id="UP001328107">
    <property type="component" value="Unassembled WGS sequence"/>
</dbReference>
<name>A0AAN5D3Z0_9BILA</name>
<dbReference type="AlphaFoldDB" id="A0AAN5D3Z0"/>
<gene>
    <name evidence="1" type="ORF">PMAYCL1PPCAC_25847</name>
</gene>
<reference evidence="2" key="1">
    <citation type="submission" date="2022-10" db="EMBL/GenBank/DDBJ databases">
        <title>Genome assembly of Pristionchus species.</title>
        <authorList>
            <person name="Yoshida K."/>
            <person name="Sommer R.J."/>
        </authorList>
    </citation>
    <scope>NUCLEOTIDE SEQUENCE [LARGE SCALE GENOMIC DNA]</scope>
    <source>
        <strain evidence="2">RS5460</strain>
    </source>
</reference>
<dbReference type="EMBL" id="BTRK01000005">
    <property type="protein sequence ID" value="GMR55652.1"/>
    <property type="molecule type" value="Genomic_DNA"/>
</dbReference>
<proteinExistence type="predicted"/>
<evidence type="ECO:0000313" key="2">
    <source>
        <dbReference type="Proteomes" id="UP001328107"/>
    </source>
</evidence>
<evidence type="ECO:0000313" key="1">
    <source>
        <dbReference type="EMBL" id="GMR55652.1"/>
    </source>
</evidence>
<protein>
    <submittedName>
        <fullName evidence="1">Uncharacterized protein</fullName>
    </submittedName>
</protein>
<keyword evidence="2" id="KW-1185">Reference proteome</keyword>
<comment type="caution">
    <text evidence="1">The sequence shown here is derived from an EMBL/GenBank/DDBJ whole genome shotgun (WGS) entry which is preliminary data.</text>
</comment>
<organism evidence="1 2">
    <name type="scientific">Pristionchus mayeri</name>
    <dbReference type="NCBI Taxonomy" id="1317129"/>
    <lineage>
        <taxon>Eukaryota</taxon>
        <taxon>Metazoa</taxon>
        <taxon>Ecdysozoa</taxon>
        <taxon>Nematoda</taxon>
        <taxon>Chromadorea</taxon>
        <taxon>Rhabditida</taxon>
        <taxon>Rhabditina</taxon>
        <taxon>Diplogasteromorpha</taxon>
        <taxon>Diplogasteroidea</taxon>
        <taxon>Neodiplogasteridae</taxon>
        <taxon>Pristionchus</taxon>
    </lineage>
</organism>
<accession>A0AAN5D3Z0</accession>